<evidence type="ECO:0000313" key="1">
    <source>
        <dbReference type="EMBL" id="RNA31928.1"/>
    </source>
</evidence>
<comment type="caution">
    <text evidence="1">The sequence shown here is derived from an EMBL/GenBank/DDBJ whole genome shotgun (WGS) entry which is preliminary data.</text>
</comment>
<evidence type="ECO:0000313" key="2">
    <source>
        <dbReference type="Proteomes" id="UP000276133"/>
    </source>
</evidence>
<dbReference type="AlphaFoldDB" id="A0A3M7S8K8"/>
<sequence>MAHHLIRQLENGIISEIKRSHNLEGIQIMTLNDIFILIKIYDDETNTFLNKVNSVSKHCLSSNDNQFFDIILRWKTPLMKILE</sequence>
<dbReference type="EMBL" id="REGN01001879">
    <property type="protein sequence ID" value="RNA31928.1"/>
    <property type="molecule type" value="Genomic_DNA"/>
</dbReference>
<proteinExistence type="predicted"/>
<dbReference type="Proteomes" id="UP000276133">
    <property type="component" value="Unassembled WGS sequence"/>
</dbReference>
<name>A0A3M7S8K8_BRAPC</name>
<gene>
    <name evidence="1" type="ORF">BpHYR1_026436</name>
</gene>
<organism evidence="1 2">
    <name type="scientific">Brachionus plicatilis</name>
    <name type="common">Marine rotifer</name>
    <name type="synonym">Brachionus muelleri</name>
    <dbReference type="NCBI Taxonomy" id="10195"/>
    <lineage>
        <taxon>Eukaryota</taxon>
        <taxon>Metazoa</taxon>
        <taxon>Spiralia</taxon>
        <taxon>Gnathifera</taxon>
        <taxon>Rotifera</taxon>
        <taxon>Eurotatoria</taxon>
        <taxon>Monogononta</taxon>
        <taxon>Pseudotrocha</taxon>
        <taxon>Ploima</taxon>
        <taxon>Brachionidae</taxon>
        <taxon>Brachionus</taxon>
    </lineage>
</organism>
<accession>A0A3M7S8K8</accession>
<keyword evidence="2" id="KW-1185">Reference proteome</keyword>
<reference evidence="1 2" key="1">
    <citation type="journal article" date="2018" name="Sci. Rep.">
        <title>Genomic signatures of local adaptation to the degree of environmental predictability in rotifers.</title>
        <authorList>
            <person name="Franch-Gras L."/>
            <person name="Hahn C."/>
            <person name="Garcia-Roger E.M."/>
            <person name="Carmona M.J."/>
            <person name="Serra M."/>
            <person name="Gomez A."/>
        </authorList>
    </citation>
    <scope>NUCLEOTIDE SEQUENCE [LARGE SCALE GENOMIC DNA]</scope>
    <source>
        <strain evidence="1">HYR1</strain>
    </source>
</reference>
<protein>
    <submittedName>
        <fullName evidence="1">Uncharacterized protein</fullName>
    </submittedName>
</protein>